<proteinExistence type="inferred from homology"/>
<comment type="subcellular location">
    <subcellularLocation>
        <location evidence="6">Cytoplasm</location>
    </subcellularLocation>
</comment>
<dbReference type="PANTHER" id="PTHR43814:SF1">
    <property type="entry name" value="ARGININOSUCCINATE LYASE"/>
    <property type="match status" value="1"/>
</dbReference>
<evidence type="ECO:0000313" key="11">
    <source>
        <dbReference type="Proteomes" id="UP001156102"/>
    </source>
</evidence>
<evidence type="ECO:0000256" key="1">
    <source>
        <dbReference type="ARBA" id="ARBA00004941"/>
    </source>
</evidence>
<evidence type="ECO:0000259" key="9">
    <source>
        <dbReference type="Pfam" id="PF14698"/>
    </source>
</evidence>
<dbReference type="InterPro" id="IPR009049">
    <property type="entry name" value="Argininosuccinate_lyase"/>
</dbReference>
<keyword evidence="5 6" id="KW-0456">Lyase</keyword>
<keyword evidence="4 6" id="KW-0028">Amino-acid biosynthesis</keyword>
<reference evidence="10" key="1">
    <citation type="submission" date="2022-07" db="EMBL/GenBank/DDBJ databases">
        <authorList>
            <person name="Li W.-J."/>
            <person name="Deng Q.-Q."/>
        </authorList>
    </citation>
    <scope>NUCLEOTIDE SEQUENCE</scope>
    <source>
        <strain evidence="10">SYSU M60031</strain>
    </source>
</reference>
<sequence length="494" mass="54829">MTNRKQEFMKQEGTVFPGKTYAEQLLAPIFRDQRDYLYKEMLAVQRVHVLMLYEQGIISREDGKEMLRALLEAEDADLTYDPRYEDVFFLLEARLEQTAGCLAGNMHIGKSRNDMGVTMYRLALRRRLALLLEQVLVLQESVLCAAEEHAGTIMPAYTHTQPAQPTTLGHYLLAVHDVLQRDMQRLLASYDTVNLSPLGAAALATTGFPINRHRTAELLGFAGLAENSYDAIAGADYILAGSAAVLTMMTNTGRVVQDLLLQATKEFGGILVAAPYVQISSIMPQKRNPVSLEHARALSSSACGEALVVFHMIHNTPFGDIVDTEDDLQPHLYRSIEQALRALKLLDAVIRTMEVDVSHLAEKAQQHSITITELADVLAREKGIPFRQAHQLAARVAKSCLAEGKELSDLSAAEASTVLAEVELTDAEWAGIVSPAEFIRRRSVTGGPNLEEVKRMMAERKSRLQQSQQEVQSRQAAVEAAERLQQQLIQRLLS</sequence>
<comment type="caution">
    <text evidence="10">The sequence shown here is derived from an EMBL/GenBank/DDBJ whole genome shotgun (WGS) entry which is preliminary data.</text>
</comment>
<evidence type="ECO:0000256" key="3">
    <source>
        <dbReference type="ARBA" id="ARBA00022571"/>
    </source>
</evidence>
<dbReference type="Gene3D" id="1.20.200.10">
    <property type="entry name" value="Fumarase/aspartase (Central domain)"/>
    <property type="match status" value="1"/>
</dbReference>
<dbReference type="AlphaFoldDB" id="A0AA42BPI9"/>
<evidence type="ECO:0000256" key="7">
    <source>
        <dbReference type="SAM" id="Coils"/>
    </source>
</evidence>
<evidence type="ECO:0000256" key="5">
    <source>
        <dbReference type="ARBA" id="ARBA00023239"/>
    </source>
</evidence>
<keyword evidence="11" id="KW-1185">Reference proteome</keyword>
<dbReference type="Gene3D" id="1.10.40.30">
    <property type="entry name" value="Fumarase/aspartase (C-terminal domain)"/>
    <property type="match status" value="1"/>
</dbReference>
<dbReference type="InterPro" id="IPR022761">
    <property type="entry name" value="Fumarate_lyase_N"/>
</dbReference>
<evidence type="ECO:0000259" key="8">
    <source>
        <dbReference type="Pfam" id="PF00206"/>
    </source>
</evidence>
<evidence type="ECO:0000256" key="2">
    <source>
        <dbReference type="ARBA" id="ARBA00012338"/>
    </source>
</evidence>
<dbReference type="GO" id="GO:0004056">
    <property type="term" value="F:argininosuccinate lyase activity"/>
    <property type="evidence" value="ECO:0007669"/>
    <property type="project" value="UniProtKB-UniRule"/>
</dbReference>
<evidence type="ECO:0000313" key="10">
    <source>
        <dbReference type="EMBL" id="MCP8969175.1"/>
    </source>
</evidence>
<dbReference type="HAMAP" id="MF_00006">
    <property type="entry name" value="Arg_succ_lyase"/>
    <property type="match status" value="1"/>
</dbReference>
<keyword evidence="7" id="KW-0175">Coiled coil</keyword>
<dbReference type="InterPro" id="IPR000362">
    <property type="entry name" value="Fumarate_lyase_fam"/>
</dbReference>
<dbReference type="EMBL" id="JANCLT010000005">
    <property type="protein sequence ID" value="MCP8969175.1"/>
    <property type="molecule type" value="Genomic_DNA"/>
</dbReference>
<dbReference type="CDD" id="cd01359">
    <property type="entry name" value="Argininosuccinate_lyase"/>
    <property type="match status" value="1"/>
</dbReference>
<evidence type="ECO:0000256" key="4">
    <source>
        <dbReference type="ARBA" id="ARBA00022605"/>
    </source>
</evidence>
<dbReference type="PRINTS" id="PR00145">
    <property type="entry name" value="ARGSUCLYASE"/>
</dbReference>
<keyword evidence="6" id="KW-0963">Cytoplasm</keyword>
<feature type="coiled-coil region" evidence="7">
    <location>
        <begin position="450"/>
        <end position="484"/>
    </location>
</feature>
<evidence type="ECO:0000256" key="6">
    <source>
        <dbReference type="HAMAP-Rule" id="MF_00006"/>
    </source>
</evidence>
<dbReference type="Pfam" id="PF00206">
    <property type="entry name" value="Lyase_1"/>
    <property type="match status" value="1"/>
</dbReference>
<dbReference type="InterPro" id="IPR008948">
    <property type="entry name" value="L-Aspartase-like"/>
</dbReference>
<feature type="domain" description="Fumarate lyase N-terminal" evidence="8">
    <location>
        <begin position="102"/>
        <end position="303"/>
    </location>
</feature>
<dbReference type="Proteomes" id="UP001156102">
    <property type="component" value="Unassembled WGS sequence"/>
</dbReference>
<dbReference type="Gene3D" id="1.10.275.10">
    <property type="entry name" value="Fumarase/aspartase (N-terminal domain)"/>
    <property type="match status" value="1"/>
</dbReference>
<comment type="similarity">
    <text evidence="6">Belongs to the lyase 1 family. Argininosuccinate lyase subfamily.</text>
</comment>
<dbReference type="InterPro" id="IPR024083">
    <property type="entry name" value="Fumarase/histidase_N"/>
</dbReference>
<keyword evidence="3 6" id="KW-0055">Arginine biosynthesis</keyword>
<dbReference type="PRINTS" id="PR00149">
    <property type="entry name" value="FUMRATELYASE"/>
</dbReference>
<dbReference type="GO" id="GO:0005829">
    <property type="term" value="C:cytosol"/>
    <property type="evidence" value="ECO:0007669"/>
    <property type="project" value="TreeGrafter"/>
</dbReference>
<dbReference type="SUPFAM" id="SSF48557">
    <property type="entry name" value="L-aspartase-like"/>
    <property type="match status" value="1"/>
</dbReference>
<dbReference type="GO" id="GO:0042450">
    <property type="term" value="P:L-arginine biosynthetic process via ornithine"/>
    <property type="evidence" value="ECO:0007669"/>
    <property type="project" value="UniProtKB-UniRule"/>
</dbReference>
<accession>A0AA42BPI9</accession>
<dbReference type="RefSeq" id="WP_254759088.1">
    <property type="nucleotide sequence ID" value="NZ_JANCLT010000005.1"/>
</dbReference>
<comment type="catalytic activity">
    <reaction evidence="6">
        <text>2-(N(omega)-L-arginino)succinate = fumarate + L-arginine</text>
        <dbReference type="Rhea" id="RHEA:24020"/>
        <dbReference type="ChEBI" id="CHEBI:29806"/>
        <dbReference type="ChEBI" id="CHEBI:32682"/>
        <dbReference type="ChEBI" id="CHEBI:57472"/>
        <dbReference type="EC" id="4.3.2.1"/>
    </reaction>
</comment>
<dbReference type="NCBIfam" id="TIGR00838">
    <property type="entry name" value="argH"/>
    <property type="match status" value="1"/>
</dbReference>
<comment type="pathway">
    <text evidence="1 6">Amino-acid biosynthesis; L-arginine biosynthesis; L-arginine from L-ornithine and carbamoyl phosphate: step 3/3.</text>
</comment>
<dbReference type="InterPro" id="IPR029419">
    <property type="entry name" value="Arg_succ_lyase_C"/>
</dbReference>
<gene>
    <name evidence="6 10" type="primary">argH</name>
    <name evidence="10" type="ORF">NK662_11545</name>
</gene>
<feature type="domain" description="Argininosuccinate lyase C-terminal" evidence="9">
    <location>
        <begin position="369"/>
        <end position="437"/>
    </location>
</feature>
<dbReference type="PANTHER" id="PTHR43814">
    <property type="entry name" value="ARGININOSUCCINATE LYASE"/>
    <property type="match status" value="1"/>
</dbReference>
<organism evidence="10 11">
    <name type="scientific">Ectobacillus ponti</name>
    <dbReference type="NCBI Taxonomy" id="2961894"/>
    <lineage>
        <taxon>Bacteria</taxon>
        <taxon>Bacillati</taxon>
        <taxon>Bacillota</taxon>
        <taxon>Bacilli</taxon>
        <taxon>Bacillales</taxon>
        <taxon>Bacillaceae</taxon>
        <taxon>Ectobacillus</taxon>
    </lineage>
</organism>
<protein>
    <recommendedName>
        <fullName evidence="2 6">Argininosuccinate lyase</fullName>
        <shortName evidence="6">ASAL</shortName>
        <ecNumber evidence="2 6">4.3.2.1</ecNumber>
    </recommendedName>
    <alternativeName>
        <fullName evidence="6">Arginosuccinase</fullName>
    </alternativeName>
</protein>
<name>A0AA42BPI9_9BACI</name>
<dbReference type="Pfam" id="PF14698">
    <property type="entry name" value="ASL_C2"/>
    <property type="match status" value="1"/>
</dbReference>
<dbReference type="EC" id="4.3.2.1" evidence="2 6"/>